<dbReference type="PROSITE" id="PS51898">
    <property type="entry name" value="TYR_RECOMBINASE"/>
    <property type="match status" value="1"/>
</dbReference>
<organism evidence="5 6">
    <name type="scientific">Lacticaseibacillus yichunensis</name>
    <dbReference type="NCBI Taxonomy" id="2486015"/>
    <lineage>
        <taxon>Bacteria</taxon>
        <taxon>Bacillati</taxon>
        <taxon>Bacillota</taxon>
        <taxon>Bacilli</taxon>
        <taxon>Lactobacillales</taxon>
        <taxon>Lactobacillaceae</taxon>
        <taxon>Lacticaseibacillus</taxon>
    </lineage>
</organism>
<keyword evidence="6" id="KW-1185">Reference proteome</keyword>
<keyword evidence="3" id="KW-0233">DNA recombination</keyword>
<dbReference type="CDD" id="cd00397">
    <property type="entry name" value="DNA_BRE_C"/>
    <property type="match status" value="1"/>
</dbReference>
<dbReference type="Pfam" id="PF14659">
    <property type="entry name" value="Phage_int_SAM_3"/>
    <property type="match status" value="1"/>
</dbReference>
<dbReference type="InterPro" id="IPR011010">
    <property type="entry name" value="DNA_brk_join_enz"/>
</dbReference>
<proteinExistence type="predicted"/>
<dbReference type="EMBL" id="JBHTOG010000003">
    <property type="protein sequence ID" value="MFD1431179.1"/>
    <property type="molecule type" value="Genomic_DNA"/>
</dbReference>
<dbReference type="InterPro" id="IPR010998">
    <property type="entry name" value="Integrase_recombinase_N"/>
</dbReference>
<dbReference type="Pfam" id="PF14657">
    <property type="entry name" value="Arm-DNA-bind_4"/>
    <property type="match status" value="1"/>
</dbReference>
<feature type="domain" description="Tyr recombinase" evidence="4">
    <location>
        <begin position="180"/>
        <end position="383"/>
    </location>
</feature>
<accession>A0ABW4CM11</accession>
<evidence type="ECO:0000313" key="6">
    <source>
        <dbReference type="Proteomes" id="UP001597192"/>
    </source>
</evidence>
<dbReference type="InterPro" id="IPR002104">
    <property type="entry name" value="Integrase_catalytic"/>
</dbReference>
<name>A0ABW4CM11_9LACO</name>
<keyword evidence="1" id="KW-0229">DNA integration</keyword>
<dbReference type="Gene3D" id="1.10.150.130">
    <property type="match status" value="1"/>
</dbReference>
<gene>
    <name evidence="5" type="ORF">ACFQ47_00460</name>
</gene>
<dbReference type="Proteomes" id="UP001597192">
    <property type="component" value="Unassembled WGS sequence"/>
</dbReference>
<dbReference type="InterPro" id="IPR013762">
    <property type="entry name" value="Integrase-like_cat_sf"/>
</dbReference>
<evidence type="ECO:0000313" key="5">
    <source>
        <dbReference type="EMBL" id="MFD1431179.1"/>
    </source>
</evidence>
<evidence type="ECO:0000256" key="3">
    <source>
        <dbReference type="ARBA" id="ARBA00023172"/>
    </source>
</evidence>
<evidence type="ECO:0000256" key="1">
    <source>
        <dbReference type="ARBA" id="ARBA00022908"/>
    </source>
</evidence>
<keyword evidence="2" id="KW-0238">DNA-binding</keyword>
<dbReference type="SUPFAM" id="SSF56349">
    <property type="entry name" value="DNA breaking-rejoining enzymes"/>
    <property type="match status" value="1"/>
</dbReference>
<dbReference type="RefSeq" id="WP_125697333.1">
    <property type="nucleotide sequence ID" value="NZ_JBHTOG010000003.1"/>
</dbReference>
<evidence type="ECO:0000259" key="4">
    <source>
        <dbReference type="PROSITE" id="PS51898"/>
    </source>
</evidence>
<sequence length="395" mass="45595">MRKWTPLPRHLHLYSYETHGGTRYAIRRGCKDSEGNRVEFTRSGFRSWRDADKALKEFEARLVSGHIDPFAQRNITVGQYFDLMLARNERLGNWRISTIKSKQSYFDKHFKDRFGSVPLGSITRTEYQTFIDDKVVAGYRENTINAINALMQLIMNDAEKNDVIDKNRLRGVQIVGAKQARPVDLTREQYKTFMTAAAQLLDRYHLTMLYLLSLGERREELAGLQFSSFEKADHDGQPYYKITYKVSRTTYEPQGGKLKTPSSYRSNYVTGEIVDMIDYALQYAKNVILQHHREVTPDTFVYVNVQTGMPVYPSNVNRDLFAPVAKETGIRLRPHMLRHYFATQALEDGLPDMSVMHWLGHKSMDMTNAYTRPTEEGALHVINSMNSKLFGGSMD</sequence>
<dbReference type="PANTHER" id="PTHR30349:SF89">
    <property type="entry name" value="INTEGRASE_RECOMBINASE"/>
    <property type="match status" value="1"/>
</dbReference>
<evidence type="ECO:0000256" key="2">
    <source>
        <dbReference type="ARBA" id="ARBA00023125"/>
    </source>
</evidence>
<dbReference type="Pfam" id="PF00589">
    <property type="entry name" value="Phage_integrase"/>
    <property type="match status" value="1"/>
</dbReference>
<dbReference type="InterPro" id="IPR050090">
    <property type="entry name" value="Tyrosine_recombinase_XerCD"/>
</dbReference>
<protein>
    <submittedName>
        <fullName evidence="5">Tyrosine-type recombinase/integrase</fullName>
    </submittedName>
</protein>
<comment type="caution">
    <text evidence="5">The sequence shown here is derived from an EMBL/GenBank/DDBJ whole genome shotgun (WGS) entry which is preliminary data.</text>
</comment>
<dbReference type="Gene3D" id="1.10.443.10">
    <property type="entry name" value="Intergrase catalytic core"/>
    <property type="match status" value="1"/>
</dbReference>
<dbReference type="PANTHER" id="PTHR30349">
    <property type="entry name" value="PHAGE INTEGRASE-RELATED"/>
    <property type="match status" value="1"/>
</dbReference>
<reference evidence="6" key="1">
    <citation type="journal article" date="2019" name="Int. J. Syst. Evol. Microbiol.">
        <title>The Global Catalogue of Microorganisms (GCM) 10K type strain sequencing project: providing services to taxonomists for standard genome sequencing and annotation.</title>
        <authorList>
            <consortium name="The Broad Institute Genomics Platform"/>
            <consortium name="The Broad Institute Genome Sequencing Center for Infectious Disease"/>
            <person name="Wu L."/>
            <person name="Ma J."/>
        </authorList>
    </citation>
    <scope>NUCLEOTIDE SEQUENCE [LARGE SCALE GENOMIC DNA]</scope>
    <source>
        <strain evidence="6">CCM 8947</strain>
    </source>
</reference>
<dbReference type="InterPro" id="IPR028259">
    <property type="entry name" value="AP2-like_int_N"/>
</dbReference>
<dbReference type="InterPro" id="IPR004107">
    <property type="entry name" value="Integrase_SAM-like_N"/>
</dbReference>